<evidence type="ECO:0000313" key="5">
    <source>
        <dbReference type="RefSeq" id="XP_014674471.1"/>
    </source>
</evidence>
<dbReference type="Proteomes" id="UP000695022">
    <property type="component" value="Unplaced"/>
</dbReference>
<protein>
    <submittedName>
        <fullName evidence="4 5">Uncharacterized protein LOC106814646</fullName>
    </submittedName>
</protein>
<accession>A0ABM1EQJ9</accession>
<evidence type="ECO:0000256" key="1">
    <source>
        <dbReference type="ARBA" id="ARBA00023172"/>
    </source>
</evidence>
<dbReference type="RefSeq" id="XP_014674471.1">
    <property type="nucleotide sequence ID" value="XM_014818985.1"/>
</dbReference>
<feature type="region of interest" description="Disordered" evidence="2">
    <location>
        <begin position="1"/>
        <end position="54"/>
    </location>
</feature>
<dbReference type="GeneID" id="106814646"/>
<evidence type="ECO:0000313" key="3">
    <source>
        <dbReference type="Proteomes" id="UP000695022"/>
    </source>
</evidence>
<reference evidence="4 5" key="1">
    <citation type="submission" date="2025-05" db="UniProtKB">
        <authorList>
            <consortium name="RefSeq"/>
        </authorList>
    </citation>
    <scope>IDENTIFICATION</scope>
</reference>
<evidence type="ECO:0000256" key="2">
    <source>
        <dbReference type="SAM" id="MobiDB-lite"/>
    </source>
</evidence>
<dbReference type="InterPro" id="IPR013762">
    <property type="entry name" value="Integrase-like_cat_sf"/>
</dbReference>
<dbReference type="RefSeq" id="XP_014674470.1">
    <property type="nucleotide sequence ID" value="XM_014818984.1"/>
</dbReference>
<proteinExistence type="predicted"/>
<keyword evidence="1" id="KW-0233">DNA recombination</keyword>
<dbReference type="SUPFAM" id="SSF56349">
    <property type="entry name" value="DNA breaking-rejoining enzymes"/>
    <property type="match status" value="1"/>
</dbReference>
<name>A0ABM1EQJ9_PRICU</name>
<evidence type="ECO:0000313" key="4">
    <source>
        <dbReference type="RefSeq" id="XP_014674470.1"/>
    </source>
</evidence>
<feature type="compositionally biased region" description="Basic residues" evidence="2">
    <location>
        <begin position="31"/>
        <end position="50"/>
    </location>
</feature>
<dbReference type="Gene3D" id="1.10.443.10">
    <property type="entry name" value="Intergrase catalytic core"/>
    <property type="match status" value="1"/>
</dbReference>
<organism evidence="3 4">
    <name type="scientific">Priapulus caudatus</name>
    <name type="common">Priapulid worm</name>
    <dbReference type="NCBI Taxonomy" id="37621"/>
    <lineage>
        <taxon>Eukaryota</taxon>
        <taxon>Metazoa</taxon>
        <taxon>Ecdysozoa</taxon>
        <taxon>Scalidophora</taxon>
        <taxon>Priapulida</taxon>
        <taxon>Priapulimorpha</taxon>
        <taxon>Priapulimorphida</taxon>
        <taxon>Priapulidae</taxon>
        <taxon>Priapulus</taxon>
    </lineage>
</organism>
<keyword evidence="3" id="KW-1185">Reference proteome</keyword>
<dbReference type="InterPro" id="IPR011010">
    <property type="entry name" value="DNA_brk_join_enz"/>
</dbReference>
<gene>
    <name evidence="4 5" type="primary">LOC106814646</name>
</gene>
<sequence length="433" mass="49198">MQPDDDPIKLGEATDQDEDPMEQMDPLGPSKTKRKTRQRRQVGKAPRPIRHTCPVPSCKGQAVNILTHMKQVHPTIPKWKDETMVRKAKRELASEVKRVYPKYVCSLCKKPQTRIDIYLKKTNRLAKGSAEYQDAKSAATILVDKDSKKQFSEISHVLDEFNDYLSSFTGGNIVEHVVKAHVQRVNTILQMIETPPTVKTIQRLEEIGEKAGVVSELEKKSLKSSTIVMYLWSVEKFIEFMEISCQHLYQGSLEKLKQVIGNVKKAVQKDVKKAELEAKIAEHSSEIPMQYIRKYHDSAAANNAVKCLEPDRIITEAAFINVRNHLMLSAILINARRAGDIMNMTVEELRSPLTDDDGNNIILVKVHKTRATLVCRINLHGHLYKQYQLFVDNVRPFVPNPVGNVFTSRTGQTLTNSAFNKSINEAWKTSKEK</sequence>